<proteinExistence type="predicted"/>
<reference evidence="1 2" key="1">
    <citation type="submission" date="2018-06" db="EMBL/GenBank/DDBJ databases">
        <title>Genomic Encyclopedia of Archaeal and Bacterial Type Strains, Phase II (KMG-II): from individual species to whole genera.</title>
        <authorList>
            <person name="Goeker M."/>
        </authorList>
    </citation>
    <scope>NUCLEOTIDE SEQUENCE [LARGE SCALE GENOMIC DNA]</scope>
    <source>
        <strain evidence="1 2">T4</strain>
    </source>
</reference>
<dbReference type="EMBL" id="QKTX01000022">
    <property type="protein sequence ID" value="PZV76800.1"/>
    <property type="molecule type" value="Genomic_DNA"/>
</dbReference>
<dbReference type="AlphaFoldDB" id="A0A326RL42"/>
<dbReference type="Pfam" id="PF17170">
    <property type="entry name" value="DUF5128"/>
    <property type="match status" value="1"/>
</dbReference>
<sequence length="353" mass="40257">MPFLFSCSLKKNADNIELLNFSNSKIMESEIEEWIKIESTTQLDVYDSILFGKVMQVEFSDSDILVLEDGINSSILLFDREGRFKKQLLKLGTGPGEYSKIEFFVLRENSILVYDRSYQKLINYLKSDFSVFQEYKAKDYFLGGIGGLAEDRVFLVSDSELEGEVYKGYGFFDAELANSNYKPQFSGNIEAFLAQSISFFSGNSFLVQPFSNSVFQIFSDSLSVKFKIDFGVKKIPEKTSEVVDAEDFWAVLKNGTYYFAPHNLLIGEKSIGFNFFNETIDNVNFGLIQNGQAFRFSIDSDLKEIFLKPIAVREGLFHTVLLPGEYDEQVIELLDLTEVDYEKPILVSYTIGK</sequence>
<keyword evidence="2" id="KW-1185">Reference proteome</keyword>
<accession>A0A326RL42</accession>
<organism evidence="1 2">
    <name type="scientific">Algoriphagus aquaeductus</name>
    <dbReference type="NCBI Taxonomy" id="475299"/>
    <lineage>
        <taxon>Bacteria</taxon>
        <taxon>Pseudomonadati</taxon>
        <taxon>Bacteroidota</taxon>
        <taxon>Cytophagia</taxon>
        <taxon>Cytophagales</taxon>
        <taxon>Cyclobacteriaceae</taxon>
        <taxon>Algoriphagus</taxon>
    </lineage>
</organism>
<name>A0A326RL42_9BACT</name>
<dbReference type="Proteomes" id="UP000248917">
    <property type="component" value="Unassembled WGS sequence"/>
</dbReference>
<gene>
    <name evidence="1" type="ORF">CLV31_12230</name>
</gene>
<protein>
    <submittedName>
        <fullName evidence="1">6-bladed beta-propeller protein</fullName>
    </submittedName>
</protein>
<comment type="caution">
    <text evidence="1">The sequence shown here is derived from an EMBL/GenBank/DDBJ whole genome shotgun (WGS) entry which is preliminary data.</text>
</comment>
<evidence type="ECO:0000313" key="2">
    <source>
        <dbReference type="Proteomes" id="UP000248917"/>
    </source>
</evidence>
<evidence type="ECO:0000313" key="1">
    <source>
        <dbReference type="EMBL" id="PZV76800.1"/>
    </source>
</evidence>